<dbReference type="EMBL" id="GBRH01237293">
    <property type="protein sequence ID" value="JAD60602.1"/>
    <property type="molecule type" value="Transcribed_RNA"/>
</dbReference>
<reference evidence="1" key="2">
    <citation type="journal article" date="2015" name="Data Brief">
        <title>Shoot transcriptome of the giant reed, Arundo donax.</title>
        <authorList>
            <person name="Barrero R.A."/>
            <person name="Guerrero F.D."/>
            <person name="Moolhuijzen P."/>
            <person name="Goolsby J.A."/>
            <person name="Tidwell J."/>
            <person name="Bellgard S.E."/>
            <person name="Bellgard M.I."/>
        </authorList>
    </citation>
    <scope>NUCLEOTIDE SEQUENCE</scope>
    <source>
        <tissue evidence="1">Shoot tissue taken approximately 20 cm above the soil surface</tissue>
    </source>
</reference>
<evidence type="ECO:0000313" key="1">
    <source>
        <dbReference type="EMBL" id="JAD60602.1"/>
    </source>
</evidence>
<reference evidence="1" key="1">
    <citation type="submission" date="2014-09" db="EMBL/GenBank/DDBJ databases">
        <authorList>
            <person name="Magalhaes I.L.F."/>
            <person name="Oliveira U."/>
            <person name="Santos F.R."/>
            <person name="Vidigal T.H.D.A."/>
            <person name="Brescovit A.D."/>
            <person name="Santos A.J."/>
        </authorList>
    </citation>
    <scope>NUCLEOTIDE SEQUENCE</scope>
    <source>
        <tissue evidence="1">Shoot tissue taken approximately 20 cm above the soil surface</tissue>
    </source>
</reference>
<protein>
    <submittedName>
        <fullName evidence="1">Uncharacterized protein</fullName>
    </submittedName>
</protein>
<name>A0A0A9BMZ2_ARUDO</name>
<accession>A0A0A9BMZ2</accession>
<proteinExistence type="predicted"/>
<sequence>MDLPAWIEARQARRMQGFFQPLRRSK</sequence>
<organism evidence="1">
    <name type="scientific">Arundo donax</name>
    <name type="common">Giant reed</name>
    <name type="synonym">Donax arundinaceus</name>
    <dbReference type="NCBI Taxonomy" id="35708"/>
    <lineage>
        <taxon>Eukaryota</taxon>
        <taxon>Viridiplantae</taxon>
        <taxon>Streptophyta</taxon>
        <taxon>Embryophyta</taxon>
        <taxon>Tracheophyta</taxon>
        <taxon>Spermatophyta</taxon>
        <taxon>Magnoliopsida</taxon>
        <taxon>Liliopsida</taxon>
        <taxon>Poales</taxon>
        <taxon>Poaceae</taxon>
        <taxon>PACMAD clade</taxon>
        <taxon>Arundinoideae</taxon>
        <taxon>Arundineae</taxon>
        <taxon>Arundo</taxon>
    </lineage>
</organism>
<dbReference type="AlphaFoldDB" id="A0A0A9BMZ2"/>